<dbReference type="CDD" id="cd18796">
    <property type="entry name" value="SF2_C_LHR"/>
    <property type="match status" value="1"/>
</dbReference>
<evidence type="ECO:0000256" key="4">
    <source>
        <dbReference type="ARBA" id="ARBA00022806"/>
    </source>
</evidence>
<dbReference type="Pfam" id="PF00270">
    <property type="entry name" value="DEAD"/>
    <property type="match status" value="1"/>
</dbReference>
<dbReference type="InterPro" id="IPR052511">
    <property type="entry name" value="ATP-dep_Helicase"/>
</dbReference>
<keyword evidence="1" id="KW-0547">Nucleotide-binding</keyword>
<accession>A0A418XQY2</accession>
<evidence type="ECO:0000256" key="6">
    <source>
        <dbReference type="ARBA" id="ARBA00023125"/>
    </source>
</evidence>
<evidence type="ECO:0000259" key="10">
    <source>
        <dbReference type="PROSITE" id="PS51194"/>
    </source>
</evidence>
<dbReference type="Pfam" id="PF23235">
    <property type="entry name" value="WHD_3rd_Lhr"/>
    <property type="match status" value="1"/>
</dbReference>
<evidence type="ECO:0000256" key="3">
    <source>
        <dbReference type="ARBA" id="ARBA00022801"/>
    </source>
</evidence>
<dbReference type="PROSITE" id="PS51192">
    <property type="entry name" value="HELICASE_ATP_BIND_1"/>
    <property type="match status" value="1"/>
</dbReference>
<evidence type="ECO:0000256" key="1">
    <source>
        <dbReference type="ARBA" id="ARBA00022741"/>
    </source>
</evidence>
<dbReference type="Pfam" id="PF19306">
    <property type="entry name" value="WHD_Lhr"/>
    <property type="match status" value="1"/>
</dbReference>
<evidence type="ECO:0000256" key="2">
    <source>
        <dbReference type="ARBA" id="ARBA00022763"/>
    </source>
</evidence>
<dbReference type="InterPro" id="IPR013701">
    <property type="entry name" value="Lhr-like_DEAD/DEAH_assoc"/>
</dbReference>
<dbReference type="Pfam" id="PF23234">
    <property type="entry name" value="WHD_4th_Lhr"/>
    <property type="match status" value="1"/>
</dbReference>
<dbReference type="InterPro" id="IPR027417">
    <property type="entry name" value="P-loop_NTPase"/>
</dbReference>
<reference evidence="11 12" key="1">
    <citation type="submission" date="2018-09" db="EMBL/GenBank/DDBJ databases">
        <authorList>
            <person name="Zhu H."/>
        </authorList>
    </citation>
    <scope>NUCLEOTIDE SEQUENCE [LARGE SCALE GENOMIC DNA]</scope>
    <source>
        <strain evidence="11 12">K1S02-61</strain>
    </source>
</reference>
<dbReference type="EMBL" id="QYUP01000123">
    <property type="protein sequence ID" value="RJG14878.1"/>
    <property type="molecule type" value="Genomic_DNA"/>
</dbReference>
<dbReference type="SMART" id="SM00487">
    <property type="entry name" value="DEXDc"/>
    <property type="match status" value="1"/>
</dbReference>
<evidence type="ECO:0000256" key="8">
    <source>
        <dbReference type="ARBA" id="ARBA00023235"/>
    </source>
</evidence>
<evidence type="ECO:0000313" key="11">
    <source>
        <dbReference type="EMBL" id="RJG14878.1"/>
    </source>
</evidence>
<keyword evidence="6" id="KW-0238">DNA-binding</keyword>
<evidence type="ECO:0000256" key="7">
    <source>
        <dbReference type="ARBA" id="ARBA00023204"/>
    </source>
</evidence>
<dbReference type="GO" id="GO:0005524">
    <property type="term" value="F:ATP binding"/>
    <property type="evidence" value="ECO:0007669"/>
    <property type="project" value="UniProtKB-KW"/>
</dbReference>
<dbReference type="CDD" id="cd17922">
    <property type="entry name" value="DEXHc_LHR-like"/>
    <property type="match status" value="1"/>
</dbReference>
<evidence type="ECO:0000256" key="5">
    <source>
        <dbReference type="ARBA" id="ARBA00022840"/>
    </source>
</evidence>
<evidence type="ECO:0000313" key="12">
    <source>
        <dbReference type="Proteomes" id="UP000284006"/>
    </source>
</evidence>
<keyword evidence="8" id="KW-0413">Isomerase</keyword>
<dbReference type="Gene3D" id="3.40.50.300">
    <property type="entry name" value="P-loop containing nucleotide triphosphate hydrolases"/>
    <property type="match status" value="2"/>
</dbReference>
<dbReference type="InterPro" id="IPR055368">
    <property type="entry name" value="WH3_Lhr"/>
</dbReference>
<organism evidence="11 12">
    <name type="scientific">Massilia cavernae</name>
    <dbReference type="NCBI Taxonomy" id="2320864"/>
    <lineage>
        <taxon>Bacteria</taxon>
        <taxon>Pseudomonadati</taxon>
        <taxon>Pseudomonadota</taxon>
        <taxon>Betaproteobacteria</taxon>
        <taxon>Burkholderiales</taxon>
        <taxon>Oxalobacteraceae</taxon>
        <taxon>Telluria group</taxon>
        <taxon>Massilia</taxon>
    </lineage>
</organism>
<dbReference type="PANTHER" id="PTHR47962">
    <property type="entry name" value="ATP-DEPENDENT HELICASE LHR-RELATED-RELATED"/>
    <property type="match status" value="1"/>
</dbReference>
<comment type="caution">
    <text evidence="11">The sequence shown here is derived from an EMBL/GenBank/DDBJ whole genome shotgun (WGS) entry which is preliminary data.</text>
</comment>
<dbReference type="SMART" id="SM00490">
    <property type="entry name" value="HELICc"/>
    <property type="match status" value="1"/>
</dbReference>
<proteinExistence type="predicted"/>
<dbReference type="InterPro" id="IPR055367">
    <property type="entry name" value="WH4_Lhr"/>
</dbReference>
<dbReference type="RefSeq" id="WP_119811708.1">
    <property type="nucleotide sequence ID" value="NZ_QYUP01000123.1"/>
</dbReference>
<feature type="domain" description="Helicase C-terminal" evidence="10">
    <location>
        <begin position="268"/>
        <end position="420"/>
    </location>
</feature>
<dbReference type="InterPro" id="IPR011545">
    <property type="entry name" value="DEAD/DEAH_box_helicase_dom"/>
</dbReference>
<keyword evidence="4 11" id="KW-0347">Helicase</keyword>
<sequence>MNKRAPFDSIWENFHPAVATWFGATFPAATEAQLRAWPLIKDGRPTLVAAPTGSGKTLTAFLAAIDALVTESSAAPLPDETQVLYVSPLKALSNDIRLNLETPLEGIGKQLAAMDLPPHGIRTAVRTGDTTTAERNAMRRKAPHILVTTPESLYVLLGSDSGRAMLSTVRTVIVDEIHAVAGSKRGSHLALSLERLDALCGRRPVRVGLSATQKPLSAVADFLVGSGGGECAVVDVGHVRARDLALELPPVPLEAIMPNEVWERVYDRMAELVVMHRTTLIFVNTRRMAERVARNLGDRLGAEHVAAHHGSLAKEYRLAAEQRLKRGELQVLIATASLELGIDIGDVDLVCQVGSPRNIAALLQRVGRSGHHVGGMPKGRLFPTSRDDLVECAALLDCVRRGELDALRIPQAPLDVLAQQIVAEVSCREWSEDELFELVRRAQPYVQLERARYDAVLRMVTEGYTTRNGVRGSYLHRDAATQSVRGRRGGKLAAVTSGGTIPDNADYTVLLEPQGQSVGTVNEDFAVESMAGDVFQLGNTSYRILRIDAGKVRVEDAHGAAPNIPFWLGEAPGRSDELSTGVARLRAEIENQLAEPSTATKKHAKASAKGDGDAALDRAVAWLDEHLGLNEDAARQIVDYMARSRAALGALPTQDTLVMERFFDETGGMQLVLHSPFGSRINRAWGLALRKRFCRSFNFELQAAATEDAIILSLSTSHSFPLDEVWRYLRSASAEHILVQALLDAPLFNVRWRWNATTALALPRFTGGHKVPPQLQRMKSDDLLAAVFPDQAACLENIVGERELPSHPLVDQTLDDCLHEAMDSEGWLALLRRMEAGEVRLLARDLPTPSPLAAEILNARPYAFLDDAPLEERRTQAVMSRRWTDPASTDDLGALDAGAIESVAEEAWPTARSSDEVQEALVALACVTRAEALRQDGWPAWLEGLAESGRVTRLRDNNGADFWVALERLDCMQAAYPEAVAAPALEIPDSHRGNGDQDWTRDTALVEIMRARLAGFGPQPLSAIASSLALTESTATIALTQLESEGYVMRGHFTPGVVDEEWCERHLLARIHRYTIKRLRREIEPVEQQDFMRFLFDWQHLTEDTQLQGQDALPTVLAQLEGYEAAAGAWESDLLALRMRDYSILWLDDLCRAGKLVWTRVGAPRSASGGPVRSTPIVLLPRRQTALWHSLPAVSGEPEVSSRAAGVLEALRRDGAMFFDELQHDVRMLPVELENALGELVSVGLVNADSFGGMRAMLLPATKRASNDKRRRGAGPTMEEAGRWALVRRSGVEAAVSEPANPAKPARRPRTDPETLEYVAMTLLRRYGVMFWRLMEREAAWLPSWRELLPVYHRLEARGDIRGGRFVAGFSGEQFALPGAIPLLREVRRRPQDGSLVCISGVDPLNLCGTLLVGDKVPALAGNRILFRDGLPVATIVAGKIGYLQDPGVERELLHSHLVGRHP</sequence>
<dbReference type="Pfam" id="PF00271">
    <property type="entry name" value="Helicase_C"/>
    <property type="match status" value="1"/>
</dbReference>
<dbReference type="GO" id="GO:0016887">
    <property type="term" value="F:ATP hydrolysis activity"/>
    <property type="evidence" value="ECO:0007669"/>
    <property type="project" value="TreeGrafter"/>
</dbReference>
<evidence type="ECO:0000259" key="9">
    <source>
        <dbReference type="PROSITE" id="PS51192"/>
    </source>
</evidence>
<keyword evidence="5" id="KW-0067">ATP-binding</keyword>
<dbReference type="SUPFAM" id="SSF52540">
    <property type="entry name" value="P-loop containing nucleoside triphosphate hydrolases"/>
    <property type="match status" value="1"/>
</dbReference>
<keyword evidence="12" id="KW-1185">Reference proteome</keyword>
<dbReference type="Pfam" id="PF08494">
    <property type="entry name" value="DEAD_assoc"/>
    <property type="match status" value="1"/>
</dbReference>
<dbReference type="GO" id="GO:0006281">
    <property type="term" value="P:DNA repair"/>
    <property type="evidence" value="ECO:0007669"/>
    <property type="project" value="UniProtKB-KW"/>
</dbReference>
<keyword evidence="3" id="KW-0378">Hydrolase</keyword>
<keyword evidence="7" id="KW-0234">DNA repair</keyword>
<dbReference type="GO" id="GO:0004386">
    <property type="term" value="F:helicase activity"/>
    <property type="evidence" value="ECO:0007669"/>
    <property type="project" value="UniProtKB-KW"/>
</dbReference>
<dbReference type="Proteomes" id="UP000284006">
    <property type="component" value="Unassembled WGS sequence"/>
</dbReference>
<name>A0A418XQY2_9BURK</name>
<gene>
    <name evidence="11" type="ORF">D3872_15810</name>
</gene>
<dbReference type="PANTHER" id="PTHR47962:SF5">
    <property type="entry name" value="ATP-DEPENDENT HELICASE LHR-RELATED"/>
    <property type="match status" value="1"/>
</dbReference>
<dbReference type="InterPro" id="IPR014001">
    <property type="entry name" value="Helicase_ATP-bd"/>
</dbReference>
<dbReference type="PROSITE" id="PS51194">
    <property type="entry name" value="HELICASE_CTER"/>
    <property type="match status" value="1"/>
</dbReference>
<dbReference type="InterPro" id="IPR001650">
    <property type="entry name" value="Helicase_C-like"/>
</dbReference>
<dbReference type="GO" id="GO:0003677">
    <property type="term" value="F:DNA binding"/>
    <property type="evidence" value="ECO:0007669"/>
    <property type="project" value="UniProtKB-KW"/>
</dbReference>
<keyword evidence="2" id="KW-0227">DNA damage</keyword>
<dbReference type="InterPro" id="IPR045628">
    <property type="entry name" value="Lhr_WH_dom"/>
</dbReference>
<feature type="domain" description="Helicase ATP-binding" evidence="9">
    <location>
        <begin position="37"/>
        <end position="212"/>
    </location>
</feature>
<dbReference type="OrthoDB" id="9815222at2"/>
<protein>
    <submittedName>
        <fullName evidence="11">DEAD/DEAH box helicase</fullName>
    </submittedName>
</protein>